<sequence length="35" mass="3658">CAASVATPGTMRRQSWTGNAHSAAQSRLGRRSPST</sequence>
<proteinExistence type="predicted"/>
<feature type="non-terminal residue" evidence="2">
    <location>
        <position position="1"/>
    </location>
</feature>
<name>A0A381ZWX9_9ZZZZ</name>
<feature type="compositionally biased region" description="Polar residues" evidence="1">
    <location>
        <begin position="12"/>
        <end position="25"/>
    </location>
</feature>
<evidence type="ECO:0000256" key="1">
    <source>
        <dbReference type="SAM" id="MobiDB-lite"/>
    </source>
</evidence>
<accession>A0A381ZWX9</accession>
<feature type="non-terminal residue" evidence="2">
    <location>
        <position position="35"/>
    </location>
</feature>
<dbReference type="AlphaFoldDB" id="A0A381ZWX9"/>
<feature type="region of interest" description="Disordered" evidence="1">
    <location>
        <begin position="1"/>
        <end position="35"/>
    </location>
</feature>
<protein>
    <submittedName>
        <fullName evidence="2">Uncharacterized protein</fullName>
    </submittedName>
</protein>
<reference evidence="2" key="1">
    <citation type="submission" date="2018-05" db="EMBL/GenBank/DDBJ databases">
        <authorList>
            <person name="Lanie J.A."/>
            <person name="Ng W.-L."/>
            <person name="Kazmierczak K.M."/>
            <person name="Andrzejewski T.M."/>
            <person name="Davidsen T.M."/>
            <person name="Wayne K.J."/>
            <person name="Tettelin H."/>
            <person name="Glass J.I."/>
            <person name="Rusch D."/>
            <person name="Podicherti R."/>
            <person name="Tsui H.-C.T."/>
            <person name="Winkler M.E."/>
        </authorList>
    </citation>
    <scope>NUCLEOTIDE SEQUENCE</scope>
</reference>
<organism evidence="2">
    <name type="scientific">marine metagenome</name>
    <dbReference type="NCBI Taxonomy" id="408172"/>
    <lineage>
        <taxon>unclassified sequences</taxon>
        <taxon>metagenomes</taxon>
        <taxon>ecological metagenomes</taxon>
    </lineage>
</organism>
<gene>
    <name evidence="2" type="ORF">METZ01_LOCUS146604</name>
</gene>
<dbReference type="EMBL" id="UINC01022987">
    <property type="protein sequence ID" value="SVA93750.1"/>
    <property type="molecule type" value="Genomic_DNA"/>
</dbReference>
<evidence type="ECO:0000313" key="2">
    <source>
        <dbReference type="EMBL" id="SVA93750.1"/>
    </source>
</evidence>